<dbReference type="AlphaFoldDB" id="A0A2M6XCU3"/>
<dbReference type="InterPro" id="IPR019734">
    <property type="entry name" value="TPR_rpt"/>
</dbReference>
<feature type="repeat" description="TPR" evidence="1">
    <location>
        <begin position="129"/>
        <end position="162"/>
    </location>
</feature>
<keyword evidence="1" id="KW-0802">TPR repeat</keyword>
<protein>
    <submittedName>
        <fullName evidence="2">Uncharacterized protein</fullName>
    </submittedName>
</protein>
<proteinExistence type="predicted"/>
<reference evidence="3" key="1">
    <citation type="submission" date="2017-09" db="EMBL/GenBank/DDBJ databases">
        <title>Depth-based differentiation of microbial function through sediment-hosted aquifers and enrichment of novel symbionts in the deep terrestrial subsurface.</title>
        <authorList>
            <person name="Probst A.J."/>
            <person name="Ladd B."/>
            <person name="Jarett J.K."/>
            <person name="Geller-Mcgrath D.E."/>
            <person name="Sieber C.M.K."/>
            <person name="Emerson J.B."/>
            <person name="Anantharaman K."/>
            <person name="Thomas B.C."/>
            <person name="Malmstrom R."/>
            <person name="Stieglmeier M."/>
            <person name="Klingl A."/>
            <person name="Woyke T."/>
            <person name="Ryan C.M."/>
            <person name="Banfield J.F."/>
        </authorList>
    </citation>
    <scope>NUCLEOTIDE SEQUENCE [LARGE SCALE GENOMIC DNA]</scope>
</reference>
<dbReference type="Proteomes" id="UP000228996">
    <property type="component" value="Unassembled WGS sequence"/>
</dbReference>
<evidence type="ECO:0000313" key="3">
    <source>
        <dbReference type="Proteomes" id="UP000228996"/>
    </source>
</evidence>
<dbReference type="SUPFAM" id="SSF48452">
    <property type="entry name" value="TPR-like"/>
    <property type="match status" value="1"/>
</dbReference>
<comment type="caution">
    <text evidence="2">The sequence shown here is derived from an EMBL/GenBank/DDBJ whole genome shotgun (WGS) entry which is preliminary data.</text>
</comment>
<dbReference type="Gene3D" id="1.25.40.10">
    <property type="entry name" value="Tetratricopeptide repeat domain"/>
    <property type="match status" value="1"/>
</dbReference>
<sequence length="173" mass="19999">MAKINKPRLFVFLFLLIIAFTSLYSLFLPKTRAELAKQQLINNPNDIPAHLVLAEEFLNNNQLEETQKELVVVDNLNKQLAQTEQKSNVLGISSVVNGLWTKWQEANKTELEKLVLKWRGIVADNLNYRDGYLRLAIYYFRLGDDQKAKENLNIALKLDPNFEPAKNLQKFIP</sequence>
<gene>
    <name evidence="2" type="ORF">COT44_03315</name>
</gene>
<evidence type="ECO:0000256" key="1">
    <source>
        <dbReference type="PROSITE-ProRule" id="PRU00339"/>
    </source>
</evidence>
<dbReference type="SMART" id="SM00028">
    <property type="entry name" value="TPR"/>
    <property type="match status" value="1"/>
</dbReference>
<evidence type="ECO:0000313" key="2">
    <source>
        <dbReference type="EMBL" id="PIU03447.1"/>
    </source>
</evidence>
<dbReference type="EMBL" id="PEYO01000017">
    <property type="protein sequence ID" value="PIU03447.1"/>
    <property type="molecule type" value="Genomic_DNA"/>
</dbReference>
<name>A0A2M6XCU3_9BACT</name>
<dbReference type="InterPro" id="IPR011990">
    <property type="entry name" value="TPR-like_helical_dom_sf"/>
</dbReference>
<organism evidence="2 3">
    <name type="scientific">Candidatus Shapirobacteria bacterium CG08_land_8_20_14_0_20_39_18</name>
    <dbReference type="NCBI Taxonomy" id="1974883"/>
    <lineage>
        <taxon>Bacteria</taxon>
        <taxon>Candidatus Shapironibacteriota</taxon>
    </lineage>
</organism>
<accession>A0A2M6XCU3</accession>
<dbReference type="PROSITE" id="PS50005">
    <property type="entry name" value="TPR"/>
    <property type="match status" value="1"/>
</dbReference>